<organism evidence="1 2">
    <name type="scientific">Wuchereria bancrofti</name>
    <dbReference type="NCBI Taxonomy" id="6293"/>
    <lineage>
        <taxon>Eukaryota</taxon>
        <taxon>Metazoa</taxon>
        <taxon>Ecdysozoa</taxon>
        <taxon>Nematoda</taxon>
        <taxon>Chromadorea</taxon>
        <taxon>Rhabditida</taxon>
        <taxon>Spirurina</taxon>
        <taxon>Spiruromorpha</taxon>
        <taxon>Filarioidea</taxon>
        <taxon>Onchocercidae</taxon>
        <taxon>Wuchereria</taxon>
    </lineage>
</organism>
<dbReference type="Proteomes" id="UP000093561">
    <property type="component" value="Unassembled WGS sequence"/>
</dbReference>
<reference evidence="1" key="1">
    <citation type="submission" date="2015-03" db="EMBL/GenBank/DDBJ databases">
        <title>Wuchereria bancrofti Genome Sequencing Papua New Guinea Strain.</title>
        <authorList>
            <person name="Small S.T."/>
            <person name="Serre D."/>
            <person name="Zimmerman P.A."/>
        </authorList>
    </citation>
    <scope>NUCLEOTIDE SEQUENCE [LARGE SCALE GENOMIC DNA]</scope>
    <source>
        <strain evidence="1">pt0022</strain>
    </source>
</reference>
<evidence type="ECO:0000313" key="2">
    <source>
        <dbReference type="WBParaSite" id="mrna-Wban_06355"/>
    </source>
</evidence>
<name>A0AAF5PVW0_WUCBA</name>
<protein>
    <submittedName>
        <fullName evidence="2">Uncharacterized protein</fullName>
    </submittedName>
</protein>
<proteinExistence type="predicted"/>
<dbReference type="WBParaSite" id="mrna-Wban_06355">
    <property type="protein sequence ID" value="mrna-Wban_06355"/>
    <property type="gene ID" value="Wban_06355"/>
</dbReference>
<accession>A0AAF5PVW0</accession>
<sequence>MKFAVKRQDASPEDRTRSSTFECITIAPRPPTMFADFVYLKLLSDGKFSLQTSACLYYITFYEHFKLPSKPFLFF</sequence>
<evidence type="ECO:0000313" key="1">
    <source>
        <dbReference type="Proteomes" id="UP000093561"/>
    </source>
</evidence>
<reference evidence="1" key="2">
    <citation type="journal article" date="2016" name="Mol. Ecol.">
        <title>Population genomics of the filarial nematode parasite Wuchereria bancrofti from mosquitoes.</title>
        <authorList>
            <person name="Small S.T."/>
            <person name="Reimer L.J."/>
            <person name="Tisch D.J."/>
            <person name="King C.L."/>
            <person name="Christensen B.M."/>
            <person name="Siba P.M."/>
            <person name="Kazura J.W."/>
            <person name="Serre D."/>
            <person name="Zimmerman P.A."/>
        </authorList>
    </citation>
    <scope>NUCLEOTIDE SEQUENCE</scope>
    <source>
        <strain evidence="1">pt0022</strain>
    </source>
</reference>
<dbReference type="AlphaFoldDB" id="A0AAF5PVW0"/>
<reference evidence="2" key="3">
    <citation type="submission" date="2024-02" db="UniProtKB">
        <authorList>
            <consortium name="WormBaseParasite"/>
        </authorList>
    </citation>
    <scope>IDENTIFICATION</scope>
    <source>
        <strain evidence="2">pt0022</strain>
    </source>
</reference>